<feature type="compositionally biased region" description="Basic residues" evidence="1">
    <location>
        <begin position="174"/>
        <end position="196"/>
    </location>
</feature>
<evidence type="ECO:0000313" key="2">
    <source>
        <dbReference type="EMBL" id="KAF8439449.1"/>
    </source>
</evidence>
<gene>
    <name evidence="2" type="ORF">L210DRAFT_981818</name>
</gene>
<accession>A0AAD4BTW2</accession>
<feature type="compositionally biased region" description="Basic and acidic residues" evidence="1">
    <location>
        <begin position="114"/>
        <end position="133"/>
    </location>
</feature>
<name>A0AAD4BTW2_BOLED</name>
<feature type="compositionally biased region" description="Low complexity" evidence="1">
    <location>
        <begin position="100"/>
        <end position="110"/>
    </location>
</feature>
<proteinExistence type="predicted"/>
<dbReference type="AlphaFoldDB" id="A0AAD4BTW2"/>
<sequence length="222" mass="24286">MNVIAGSNVSNDTGSTKIYAFIKRSRYTSTKCENFNLQIFVMERKKAIMLPKLLSNSILERTTVMNTNYSVDAARTQPWDSYGSGAAAGEEGGEGEDAMGGDASPNENGQGKAGKGEGEGNSRGDGNKEDRPNENGQGKGEGEGNGSGDGDEEDPHKPGDADHWHEEQEEPPQRRLRKWKRSKRQQGRHLRDHMHQKGNPQVPGTRPPALILPQAERRGYSA</sequence>
<feature type="compositionally biased region" description="Gly residues" evidence="1">
    <location>
        <begin position="137"/>
        <end position="148"/>
    </location>
</feature>
<reference evidence="2" key="1">
    <citation type="submission" date="2019-10" db="EMBL/GenBank/DDBJ databases">
        <authorList>
            <consortium name="DOE Joint Genome Institute"/>
            <person name="Kuo A."/>
            <person name="Miyauchi S."/>
            <person name="Kiss E."/>
            <person name="Drula E."/>
            <person name="Kohler A."/>
            <person name="Sanchez-Garcia M."/>
            <person name="Andreopoulos B."/>
            <person name="Barry K.W."/>
            <person name="Bonito G."/>
            <person name="Buee M."/>
            <person name="Carver A."/>
            <person name="Chen C."/>
            <person name="Cichocki N."/>
            <person name="Clum A."/>
            <person name="Culley D."/>
            <person name="Crous P.W."/>
            <person name="Fauchery L."/>
            <person name="Girlanda M."/>
            <person name="Hayes R."/>
            <person name="Keri Z."/>
            <person name="LaButti K."/>
            <person name="Lipzen A."/>
            <person name="Lombard V."/>
            <person name="Magnuson J."/>
            <person name="Maillard F."/>
            <person name="Morin E."/>
            <person name="Murat C."/>
            <person name="Nolan M."/>
            <person name="Ohm R."/>
            <person name="Pangilinan J."/>
            <person name="Pereira M."/>
            <person name="Perotto S."/>
            <person name="Peter M."/>
            <person name="Riley R."/>
            <person name="Sitrit Y."/>
            <person name="Stielow B."/>
            <person name="Szollosi G."/>
            <person name="Zifcakova L."/>
            <person name="Stursova M."/>
            <person name="Spatafora J.W."/>
            <person name="Tedersoo L."/>
            <person name="Vaario L.-M."/>
            <person name="Yamada A."/>
            <person name="Yan M."/>
            <person name="Wang P."/>
            <person name="Xu J."/>
            <person name="Bruns T."/>
            <person name="Baldrian P."/>
            <person name="Vilgalys R."/>
            <person name="Henrissat B."/>
            <person name="Grigoriev I.V."/>
            <person name="Hibbett D."/>
            <person name="Nagy L.G."/>
            <person name="Martin F.M."/>
        </authorList>
    </citation>
    <scope>NUCLEOTIDE SEQUENCE</scope>
    <source>
        <strain evidence="2">BED1</strain>
    </source>
</reference>
<protein>
    <submittedName>
        <fullName evidence="2">Uncharacterized protein</fullName>
    </submittedName>
</protein>
<organism evidence="2 3">
    <name type="scientific">Boletus edulis BED1</name>
    <dbReference type="NCBI Taxonomy" id="1328754"/>
    <lineage>
        <taxon>Eukaryota</taxon>
        <taxon>Fungi</taxon>
        <taxon>Dikarya</taxon>
        <taxon>Basidiomycota</taxon>
        <taxon>Agaricomycotina</taxon>
        <taxon>Agaricomycetes</taxon>
        <taxon>Agaricomycetidae</taxon>
        <taxon>Boletales</taxon>
        <taxon>Boletineae</taxon>
        <taxon>Boletaceae</taxon>
        <taxon>Boletoideae</taxon>
        <taxon>Boletus</taxon>
    </lineage>
</organism>
<feature type="region of interest" description="Disordered" evidence="1">
    <location>
        <begin position="76"/>
        <end position="222"/>
    </location>
</feature>
<dbReference type="Proteomes" id="UP001194468">
    <property type="component" value="Unassembled WGS sequence"/>
</dbReference>
<dbReference type="EMBL" id="WHUW01000014">
    <property type="protein sequence ID" value="KAF8439449.1"/>
    <property type="molecule type" value="Genomic_DNA"/>
</dbReference>
<keyword evidence="3" id="KW-1185">Reference proteome</keyword>
<evidence type="ECO:0000256" key="1">
    <source>
        <dbReference type="SAM" id="MobiDB-lite"/>
    </source>
</evidence>
<evidence type="ECO:0000313" key="3">
    <source>
        <dbReference type="Proteomes" id="UP001194468"/>
    </source>
</evidence>
<comment type="caution">
    <text evidence="2">The sequence shown here is derived from an EMBL/GenBank/DDBJ whole genome shotgun (WGS) entry which is preliminary data.</text>
</comment>
<feature type="compositionally biased region" description="Basic and acidic residues" evidence="1">
    <location>
        <begin position="154"/>
        <end position="166"/>
    </location>
</feature>
<reference evidence="2" key="2">
    <citation type="journal article" date="2020" name="Nat. Commun.">
        <title>Large-scale genome sequencing of mycorrhizal fungi provides insights into the early evolution of symbiotic traits.</title>
        <authorList>
            <person name="Miyauchi S."/>
            <person name="Kiss E."/>
            <person name="Kuo A."/>
            <person name="Drula E."/>
            <person name="Kohler A."/>
            <person name="Sanchez-Garcia M."/>
            <person name="Morin E."/>
            <person name="Andreopoulos B."/>
            <person name="Barry K.W."/>
            <person name="Bonito G."/>
            <person name="Buee M."/>
            <person name="Carver A."/>
            <person name="Chen C."/>
            <person name="Cichocki N."/>
            <person name="Clum A."/>
            <person name="Culley D."/>
            <person name="Crous P.W."/>
            <person name="Fauchery L."/>
            <person name="Girlanda M."/>
            <person name="Hayes R.D."/>
            <person name="Keri Z."/>
            <person name="LaButti K."/>
            <person name="Lipzen A."/>
            <person name="Lombard V."/>
            <person name="Magnuson J."/>
            <person name="Maillard F."/>
            <person name="Murat C."/>
            <person name="Nolan M."/>
            <person name="Ohm R.A."/>
            <person name="Pangilinan J."/>
            <person name="Pereira M.F."/>
            <person name="Perotto S."/>
            <person name="Peter M."/>
            <person name="Pfister S."/>
            <person name="Riley R."/>
            <person name="Sitrit Y."/>
            <person name="Stielow J.B."/>
            <person name="Szollosi G."/>
            <person name="Zifcakova L."/>
            <person name="Stursova M."/>
            <person name="Spatafora J.W."/>
            <person name="Tedersoo L."/>
            <person name="Vaario L.M."/>
            <person name="Yamada A."/>
            <person name="Yan M."/>
            <person name="Wang P."/>
            <person name="Xu J."/>
            <person name="Bruns T."/>
            <person name="Baldrian P."/>
            <person name="Vilgalys R."/>
            <person name="Dunand C."/>
            <person name="Henrissat B."/>
            <person name="Grigoriev I.V."/>
            <person name="Hibbett D."/>
            <person name="Nagy L.G."/>
            <person name="Martin F.M."/>
        </authorList>
    </citation>
    <scope>NUCLEOTIDE SEQUENCE</scope>
    <source>
        <strain evidence="2">BED1</strain>
    </source>
</reference>